<feature type="repeat" description="PPR" evidence="2">
    <location>
        <begin position="158"/>
        <end position="192"/>
    </location>
</feature>
<evidence type="ECO:0000313" key="4">
    <source>
        <dbReference type="Proteomes" id="UP000594263"/>
    </source>
</evidence>
<dbReference type="GO" id="GO:0009451">
    <property type="term" value="P:RNA modification"/>
    <property type="evidence" value="ECO:0007669"/>
    <property type="project" value="InterPro"/>
</dbReference>
<evidence type="ECO:0000256" key="1">
    <source>
        <dbReference type="ARBA" id="ARBA00022737"/>
    </source>
</evidence>
<feature type="repeat" description="PPR" evidence="2">
    <location>
        <begin position="497"/>
        <end position="531"/>
    </location>
</feature>
<dbReference type="Pfam" id="PF01535">
    <property type="entry name" value="PPR"/>
    <property type="match status" value="3"/>
</dbReference>
<reference evidence="3" key="1">
    <citation type="submission" date="2021-01" db="UniProtKB">
        <authorList>
            <consortium name="EnsemblPlants"/>
        </authorList>
    </citation>
    <scope>IDENTIFICATION</scope>
</reference>
<keyword evidence="1" id="KW-0677">Repeat</keyword>
<dbReference type="EnsemblPlants" id="Kaladp0023s0010.1.v1.1">
    <property type="protein sequence ID" value="Kaladp0023s0010.1.v1.1.CDS.1"/>
    <property type="gene ID" value="Kaladp0023s0010.v1.1"/>
</dbReference>
<dbReference type="FunFam" id="1.25.40.10:FF:000637">
    <property type="entry name" value="Pentatricopeptide repeat-containing protein"/>
    <property type="match status" value="1"/>
</dbReference>
<feature type="repeat" description="PPR" evidence="2">
    <location>
        <begin position="395"/>
        <end position="429"/>
    </location>
</feature>
<dbReference type="PROSITE" id="PS51375">
    <property type="entry name" value="PPR"/>
    <property type="match status" value="6"/>
</dbReference>
<name>A0A7N0T4W2_KALFE</name>
<organism evidence="3 4">
    <name type="scientific">Kalanchoe fedtschenkoi</name>
    <name type="common">Lavender scallops</name>
    <name type="synonym">South American air plant</name>
    <dbReference type="NCBI Taxonomy" id="63787"/>
    <lineage>
        <taxon>Eukaryota</taxon>
        <taxon>Viridiplantae</taxon>
        <taxon>Streptophyta</taxon>
        <taxon>Embryophyta</taxon>
        <taxon>Tracheophyta</taxon>
        <taxon>Spermatophyta</taxon>
        <taxon>Magnoliopsida</taxon>
        <taxon>eudicotyledons</taxon>
        <taxon>Gunneridae</taxon>
        <taxon>Pentapetalae</taxon>
        <taxon>Saxifragales</taxon>
        <taxon>Crassulaceae</taxon>
        <taxon>Kalanchoe</taxon>
    </lineage>
</organism>
<dbReference type="FunFam" id="1.25.40.10:FF:000627">
    <property type="entry name" value="Pentatricopeptide repeat-containing protein"/>
    <property type="match status" value="1"/>
</dbReference>
<evidence type="ECO:0000256" key="2">
    <source>
        <dbReference type="PROSITE-ProRule" id="PRU00708"/>
    </source>
</evidence>
<dbReference type="PANTHER" id="PTHR47926:SF375">
    <property type="entry name" value="PENTATRICOPEPTIDE REPEAT-CONTAINING PROTEIN"/>
    <property type="match status" value="1"/>
</dbReference>
<accession>A0A7N0T4W2</accession>
<dbReference type="GO" id="GO:0003723">
    <property type="term" value="F:RNA binding"/>
    <property type="evidence" value="ECO:0007669"/>
    <property type="project" value="InterPro"/>
</dbReference>
<dbReference type="Gene3D" id="1.25.40.10">
    <property type="entry name" value="Tetratricopeptide repeat domain"/>
    <property type="match status" value="4"/>
</dbReference>
<dbReference type="InterPro" id="IPR046960">
    <property type="entry name" value="PPR_At4g14850-like_plant"/>
</dbReference>
<feature type="repeat" description="PPR" evidence="2">
    <location>
        <begin position="259"/>
        <end position="293"/>
    </location>
</feature>
<dbReference type="InterPro" id="IPR046848">
    <property type="entry name" value="E_motif"/>
</dbReference>
<protein>
    <recommendedName>
        <fullName evidence="5">Pentatricopeptide repeat-containing protein</fullName>
    </recommendedName>
</protein>
<evidence type="ECO:0008006" key="5">
    <source>
        <dbReference type="Google" id="ProtNLM"/>
    </source>
</evidence>
<dbReference type="InterPro" id="IPR002885">
    <property type="entry name" value="PPR_rpt"/>
</dbReference>
<dbReference type="NCBIfam" id="TIGR00756">
    <property type="entry name" value="PPR"/>
    <property type="match status" value="6"/>
</dbReference>
<dbReference type="Gramene" id="Kaladp0023s0010.1.v1.1">
    <property type="protein sequence ID" value="Kaladp0023s0010.1.v1.1.CDS.1"/>
    <property type="gene ID" value="Kaladp0023s0010.v1.1"/>
</dbReference>
<dbReference type="Pfam" id="PF20431">
    <property type="entry name" value="E_motif"/>
    <property type="match status" value="1"/>
</dbReference>
<dbReference type="Pfam" id="PF13041">
    <property type="entry name" value="PPR_2"/>
    <property type="match status" value="4"/>
</dbReference>
<sequence length="734" mass="81962">MSPSSLNLFRTRLEIQRCIPSKWKRTATKLEERETSGYVSGFSYMSDESMVDYLVASVRESARRGDICEGFRTYAQLQHHLLSCGGVSCEGVVHAISSLFSACTGFKALRQGQQLHANVICAGLGRHPIFVPKLVTFYSKFDLLSSAHLVTETSNILHPLPWNLLISGYVRNGMCDKAVSVYRQMAKRGIRPDNFTFPSVLKACGDLADLDFGREVHRAIYSSGLEWSLYVHNALVAMYGRCGEVSASREVFDQMVERDAVSWNSMISCYASKGMWQEVFQLFEDMKLSSVEIQIETWNIVAGGCSRLGNFKGALELICQVRNSGLCLDSMAILTGLGACSHLGVINSGKELHGYAIRGYCDMLDNVRNSLITMYARCKDIRHAYILFQSGEVKSVITWNSMLSGYTHLDMSEDASLLFRRMLLSGIEPNYVTIASILPLCARVANLQHGKEFHCYIVRKEKFKDYLLLWNSLVDMYARSGKLNAAKRLFDSLTTKDEVTYTSLIAGYGMHGEGLTALDLFEEMEKQYIKVDHITMVAVLSACSHAGLVKKGQFLFEKMQTVYGIAPRPEHFDCMIDMYGRAGLLSKARDIIISMPFKPSAAMWATLLGACRIHGNMWIGEWAAENLLEMRPQNSGYYVLIANMYAASGNWDKLAEVRVLMRDLGVKKDAGCTWVDVGSGFSSFSAGDTSNSQSDEIYPLLDGLANVMKHVHYAASERSSSDDEMSERIMNCNI</sequence>
<feature type="repeat" description="PPR" evidence="2">
    <location>
        <begin position="294"/>
        <end position="328"/>
    </location>
</feature>
<proteinExistence type="predicted"/>
<dbReference type="FunFam" id="1.25.40.10:FF:000344">
    <property type="entry name" value="Pentatricopeptide repeat-containing protein"/>
    <property type="match status" value="1"/>
</dbReference>
<feature type="repeat" description="PPR" evidence="2">
    <location>
        <begin position="228"/>
        <end position="258"/>
    </location>
</feature>
<dbReference type="PANTHER" id="PTHR47926">
    <property type="entry name" value="PENTATRICOPEPTIDE REPEAT-CONTAINING PROTEIN"/>
    <property type="match status" value="1"/>
</dbReference>
<evidence type="ECO:0000313" key="3">
    <source>
        <dbReference type="EnsemblPlants" id="Kaladp0023s0010.1.v1.1.CDS.1"/>
    </source>
</evidence>
<dbReference type="InterPro" id="IPR011990">
    <property type="entry name" value="TPR-like_helical_dom_sf"/>
</dbReference>
<dbReference type="AlphaFoldDB" id="A0A7N0T4W2"/>
<dbReference type="OMA" id="NLQHGQE"/>
<keyword evidence="4" id="KW-1185">Reference proteome</keyword>
<dbReference type="Proteomes" id="UP000594263">
    <property type="component" value="Unplaced"/>
</dbReference>